<evidence type="ECO:0000256" key="2">
    <source>
        <dbReference type="ARBA" id="ARBA00012254"/>
    </source>
</evidence>
<comment type="caution">
    <text evidence="6">The sequence shown here is derived from an EMBL/GenBank/DDBJ whole genome shotgun (WGS) entry which is preliminary data.</text>
</comment>
<evidence type="ECO:0000313" key="6">
    <source>
        <dbReference type="EMBL" id="TFV97237.1"/>
    </source>
</evidence>
<reference evidence="6 7" key="1">
    <citation type="submission" date="2019-03" db="EMBL/GenBank/DDBJ databases">
        <title>Algoriphagus sp. nov, a new strain isolated from root system soil of mangrove plant Kandelia.</title>
        <authorList>
            <person name="Yin Q."/>
            <person name="Wang K."/>
            <person name="Song Z."/>
        </authorList>
    </citation>
    <scope>NUCLEOTIDE SEQUENCE [LARGE SCALE GENOMIC DNA]</scope>
    <source>
        <strain evidence="6 7">XY-J91</strain>
    </source>
</reference>
<proteinExistence type="predicted"/>
<dbReference type="GO" id="GO:0004644">
    <property type="term" value="F:phosphoribosylglycinamide formyltransferase activity"/>
    <property type="evidence" value="ECO:0007669"/>
    <property type="project" value="UniProtKB-EC"/>
</dbReference>
<dbReference type="SUPFAM" id="SSF53328">
    <property type="entry name" value="Formyltransferase"/>
    <property type="match status" value="1"/>
</dbReference>
<keyword evidence="4" id="KW-0658">Purine biosynthesis</keyword>
<evidence type="ECO:0000256" key="1">
    <source>
        <dbReference type="ARBA" id="ARBA00005054"/>
    </source>
</evidence>
<evidence type="ECO:0000256" key="3">
    <source>
        <dbReference type="ARBA" id="ARBA00022679"/>
    </source>
</evidence>
<dbReference type="InterPro" id="IPR036477">
    <property type="entry name" value="Formyl_transf_N_sf"/>
</dbReference>
<dbReference type="InterPro" id="IPR002376">
    <property type="entry name" value="Formyl_transf_N"/>
</dbReference>
<dbReference type="PANTHER" id="PTHR43369:SF2">
    <property type="entry name" value="PHOSPHORIBOSYLGLYCINAMIDE FORMYLTRANSFERASE"/>
    <property type="match status" value="1"/>
</dbReference>
<comment type="pathway">
    <text evidence="1">Purine metabolism; IMP biosynthesis via de novo pathway; N(2)-formyl-N(1)-(5-phospho-D-ribosyl)glycinamide from N(1)-(5-phospho-D-ribosyl)glycinamide (10-formyl THF route): step 1/1.</text>
</comment>
<dbReference type="PANTHER" id="PTHR43369">
    <property type="entry name" value="PHOSPHORIBOSYLGLYCINAMIDE FORMYLTRANSFERASE"/>
    <property type="match status" value="1"/>
</dbReference>
<evidence type="ECO:0000259" key="5">
    <source>
        <dbReference type="Pfam" id="PF00551"/>
    </source>
</evidence>
<dbReference type="GO" id="GO:0005829">
    <property type="term" value="C:cytosol"/>
    <property type="evidence" value="ECO:0007669"/>
    <property type="project" value="TreeGrafter"/>
</dbReference>
<dbReference type="RefSeq" id="WP_135069461.1">
    <property type="nucleotide sequence ID" value="NZ_SPSB01000001.1"/>
</dbReference>
<dbReference type="Proteomes" id="UP000297647">
    <property type="component" value="Unassembled WGS sequence"/>
</dbReference>
<accession>A0A4Y9QYR2</accession>
<organism evidence="6 7">
    <name type="scientific">Algoriphagus kandeliae</name>
    <dbReference type="NCBI Taxonomy" id="2562278"/>
    <lineage>
        <taxon>Bacteria</taxon>
        <taxon>Pseudomonadati</taxon>
        <taxon>Bacteroidota</taxon>
        <taxon>Cytophagia</taxon>
        <taxon>Cytophagales</taxon>
        <taxon>Cyclobacteriaceae</taxon>
        <taxon>Algoriphagus</taxon>
    </lineage>
</organism>
<dbReference type="GO" id="GO:0006189">
    <property type="term" value="P:'de novo' IMP biosynthetic process"/>
    <property type="evidence" value="ECO:0007669"/>
    <property type="project" value="TreeGrafter"/>
</dbReference>
<evidence type="ECO:0000313" key="7">
    <source>
        <dbReference type="Proteomes" id="UP000297647"/>
    </source>
</evidence>
<keyword evidence="3" id="KW-0808">Transferase</keyword>
<dbReference type="AlphaFoldDB" id="A0A4Y9QYR2"/>
<feature type="domain" description="Formyl transferase N-terminal" evidence="5">
    <location>
        <begin position="88"/>
        <end position="197"/>
    </location>
</feature>
<dbReference type="Pfam" id="PF00551">
    <property type="entry name" value="Formyl_trans_N"/>
    <property type="match status" value="1"/>
</dbReference>
<gene>
    <name evidence="6" type="ORF">E4S40_00850</name>
</gene>
<name>A0A4Y9QYR2_9BACT</name>
<protein>
    <recommendedName>
        <fullName evidence="2">phosphoribosylglycinamide formyltransferase 1</fullName>
        <ecNumber evidence="2">2.1.2.2</ecNumber>
    </recommendedName>
</protein>
<dbReference type="CDD" id="cd08653">
    <property type="entry name" value="FMT_core_like_3"/>
    <property type="match status" value="1"/>
</dbReference>
<dbReference type="Gene3D" id="3.40.50.170">
    <property type="entry name" value="Formyl transferase, N-terminal domain"/>
    <property type="match status" value="1"/>
</dbReference>
<dbReference type="EMBL" id="SPSB01000001">
    <property type="protein sequence ID" value="TFV97237.1"/>
    <property type="molecule type" value="Genomic_DNA"/>
</dbReference>
<evidence type="ECO:0000256" key="4">
    <source>
        <dbReference type="ARBA" id="ARBA00022755"/>
    </source>
</evidence>
<dbReference type="OrthoDB" id="9806170at2"/>
<dbReference type="EC" id="2.1.2.2" evidence="2"/>
<sequence>MPKIIILTGAELRHQFFRTYLGLNPEIKVIRTYCESPIQKEKLLSGGISNDQRFHHLTARNQSEEDFFGLFLEKSMDFSNPHHILRGSINDSETVNEIIDLKPDLLISYGCSIIKSALLKEFSGRFINLHLGLSPYYRGAGTNFWPLVNFEPFLIGATFMHIDEGIDTGPIIHQIRARIYPQDTPHSIGNRLIADATKTIETIIIRGVSTPNQIDFQNFKEEKVYRNKDFNEEAVAKVYSNLKNGMIENYLSKKGEFERQFPIFQNPKFL</sequence>
<keyword evidence="7" id="KW-1185">Reference proteome</keyword>